<dbReference type="KEGG" id="sbae:DSM104329_05588"/>
<dbReference type="Pfam" id="PF01425">
    <property type="entry name" value="Amidase"/>
    <property type="match status" value="1"/>
</dbReference>
<evidence type="ECO:0000256" key="1">
    <source>
        <dbReference type="ARBA" id="ARBA00009199"/>
    </source>
</evidence>
<dbReference type="Proteomes" id="UP001162834">
    <property type="component" value="Chromosome"/>
</dbReference>
<dbReference type="InterPro" id="IPR023631">
    <property type="entry name" value="Amidase_dom"/>
</dbReference>
<dbReference type="SUPFAM" id="SSF75304">
    <property type="entry name" value="Amidase signature (AS) enzymes"/>
    <property type="match status" value="1"/>
</dbReference>
<comment type="similarity">
    <text evidence="1">Belongs to the amidase family.</text>
</comment>
<dbReference type="GO" id="GO:0019874">
    <property type="term" value="F:6-aminohexanoate-cyclic-dimer hydrolase activity"/>
    <property type="evidence" value="ECO:0007669"/>
    <property type="project" value="UniProtKB-EC"/>
</dbReference>
<proteinExistence type="inferred from homology"/>
<dbReference type="PANTHER" id="PTHR11895:SF7">
    <property type="entry name" value="GLUTAMYL-TRNA(GLN) AMIDOTRANSFERASE SUBUNIT A, MITOCHONDRIAL"/>
    <property type="match status" value="1"/>
</dbReference>
<sequence length="479" mass="50538">MADADLLFRPVDELAALVRSGDLAARELVELSVRRIEALDPQLGAFIDVDGERALAEAGDVGRDDARPFAGVPIAIKNNRAVAGWRLTMACDLMGDFTPAADHNVVRRLRAAGFVVVGTTNLPEYGIQPVTEPRRFPPSRNPWDTGRTPGGSSGGSAAAVAAGLVPVAHANDGGGSTRIPAACCGLVGLKPQRGRISLAPDLGDHPLVQDGVLTRTVAETARLLDVMAGYEVGDATWAPPPAEPFANAVLREPGRLRIGVAVNPPLPDAAVDPICLDAVANTAALLDELGHEVVEIEPSWTNPALLPLFSIEFMGAVALSIGYSALIAGREPRREDMQALSWEIFQRTRTVSGLEVTGAHAQLQALMRAIVAELDPYDVVLTPALAQRPLAIGQLEHDHEERSMEAFAGGGRFTPFTAALNGTGQPAISLPVEIGADGLPAGVQLIGRPAGEDLLLCLGAQIERARPWADRRPDRWAAS</sequence>
<protein>
    <submittedName>
        <fullName evidence="4">6-aminohexanoate-cyclic-dimer hydrolase</fullName>
        <ecNumber evidence="4">3.5.2.12</ecNumber>
    </submittedName>
</protein>
<dbReference type="InterPro" id="IPR036928">
    <property type="entry name" value="AS_sf"/>
</dbReference>
<accession>A0A9E6Y7F1</accession>
<feature type="domain" description="Amidase" evidence="3">
    <location>
        <begin position="27"/>
        <end position="456"/>
    </location>
</feature>
<keyword evidence="4" id="KW-0378">Hydrolase</keyword>
<evidence type="ECO:0000313" key="4">
    <source>
        <dbReference type="EMBL" id="UGS39156.1"/>
    </source>
</evidence>
<dbReference type="RefSeq" id="WP_259313163.1">
    <property type="nucleotide sequence ID" value="NZ_CP087164.1"/>
</dbReference>
<name>A0A9E6Y7F1_9ACTN</name>
<dbReference type="AlphaFoldDB" id="A0A9E6Y7F1"/>
<evidence type="ECO:0000259" key="3">
    <source>
        <dbReference type="Pfam" id="PF01425"/>
    </source>
</evidence>
<dbReference type="InterPro" id="IPR000120">
    <property type="entry name" value="Amidase"/>
</dbReference>
<reference evidence="4" key="1">
    <citation type="journal article" date="2022" name="Int. J. Syst. Evol. Microbiol.">
        <title>Pseudomonas aegrilactucae sp. nov. and Pseudomonas morbosilactucae sp. nov., pathogens causing bacterial rot of lettuce in Japan.</title>
        <authorList>
            <person name="Sawada H."/>
            <person name="Fujikawa T."/>
            <person name="Satou M."/>
        </authorList>
    </citation>
    <scope>NUCLEOTIDE SEQUENCE</scope>
    <source>
        <strain evidence="4">0166_1</strain>
    </source>
</reference>
<evidence type="ECO:0000256" key="2">
    <source>
        <dbReference type="SAM" id="MobiDB-lite"/>
    </source>
</evidence>
<keyword evidence="5" id="KW-1185">Reference proteome</keyword>
<organism evidence="4 5">
    <name type="scientific">Capillimicrobium parvum</name>
    <dbReference type="NCBI Taxonomy" id="2884022"/>
    <lineage>
        <taxon>Bacteria</taxon>
        <taxon>Bacillati</taxon>
        <taxon>Actinomycetota</taxon>
        <taxon>Thermoleophilia</taxon>
        <taxon>Solirubrobacterales</taxon>
        <taxon>Capillimicrobiaceae</taxon>
        <taxon>Capillimicrobium</taxon>
    </lineage>
</organism>
<evidence type="ECO:0000313" key="5">
    <source>
        <dbReference type="Proteomes" id="UP001162834"/>
    </source>
</evidence>
<dbReference type="EMBL" id="CP087164">
    <property type="protein sequence ID" value="UGS39156.1"/>
    <property type="molecule type" value="Genomic_DNA"/>
</dbReference>
<dbReference type="PANTHER" id="PTHR11895">
    <property type="entry name" value="TRANSAMIDASE"/>
    <property type="match status" value="1"/>
</dbReference>
<feature type="region of interest" description="Disordered" evidence="2">
    <location>
        <begin position="128"/>
        <end position="156"/>
    </location>
</feature>
<dbReference type="Gene3D" id="3.90.1300.10">
    <property type="entry name" value="Amidase signature (AS) domain"/>
    <property type="match status" value="1"/>
</dbReference>
<dbReference type="EC" id="3.5.2.12" evidence="4"/>
<gene>
    <name evidence="4" type="primary">nylA</name>
    <name evidence="4" type="ORF">DSM104329_05588</name>
</gene>